<dbReference type="InterPro" id="IPR011765">
    <property type="entry name" value="Pept_M16_N"/>
</dbReference>
<dbReference type="EMBL" id="FTOR01000001">
    <property type="protein sequence ID" value="SIS75905.1"/>
    <property type="molecule type" value="Genomic_DNA"/>
</dbReference>
<dbReference type="GO" id="GO:0046872">
    <property type="term" value="F:metal ion binding"/>
    <property type="evidence" value="ECO:0007669"/>
    <property type="project" value="InterPro"/>
</dbReference>
<dbReference type="SUPFAM" id="SSF63411">
    <property type="entry name" value="LuxS/MPP-like metallohydrolase"/>
    <property type="match status" value="2"/>
</dbReference>
<accession>A0A173MQF7</accession>
<dbReference type="Gene3D" id="3.30.830.10">
    <property type="entry name" value="Metalloenzyme, LuxS/M16 peptidase-like"/>
    <property type="match status" value="2"/>
</dbReference>
<dbReference type="PANTHER" id="PTHR11851">
    <property type="entry name" value="METALLOPROTEASE"/>
    <property type="match status" value="1"/>
</dbReference>
<dbReference type="OrthoDB" id="9811314at2"/>
<dbReference type="PANTHER" id="PTHR11851:SF224">
    <property type="entry name" value="PROCESSING PROTEASE"/>
    <property type="match status" value="1"/>
</dbReference>
<evidence type="ECO:0000259" key="2">
    <source>
        <dbReference type="Pfam" id="PF05193"/>
    </source>
</evidence>
<feature type="domain" description="Peptidase M16 N-terminal" evidence="1">
    <location>
        <begin position="41"/>
        <end position="152"/>
    </location>
</feature>
<evidence type="ECO:0000313" key="4">
    <source>
        <dbReference type="Proteomes" id="UP000186917"/>
    </source>
</evidence>
<sequence length="426" mass="48913">MIDRKKSPAIYDAVEFDLKLKPCEKYTLDNGVPVYAVNAGEQDVVMVEFVFFAGNWYENQNILAASTNFLLKNGTQHKTALEVNEHFEFHGAYLNRHCYNETATVTLHCLSKHLPQLLPAIAEVLTESVFPEEELAIYKQNQKQRLEVSLKKCDFVANRLIDDYLYGIEHPYGKYTTAPDYDAVEREQLLAFYQQYYTKGKCVVFTAGKLPADIQQQLNSAFGHLPFNQQEIPEVTHAVKPAVEKKYNIINDASGVQGAIRIAQPFPNRHHPDFIKAQVLNNVFGGFFGSRLMSNIREDKGYTYGIHSYLQNHIHQSAWMISTEAGRDVCAATIEEVYKEMQRLRDEPIEKDELDLVRNYMMGSILGDLDGPFQIISRWKNYVLNNLTESYFYNNLQTIRTISAEELQALAQKYLQPEAFYELTVV</sequence>
<dbReference type="STRING" id="477680.SAMN05421788_1011046"/>
<name>A0A173MQF7_9BACT</name>
<dbReference type="Pfam" id="PF00675">
    <property type="entry name" value="Peptidase_M16"/>
    <property type="match status" value="1"/>
</dbReference>
<reference evidence="4" key="1">
    <citation type="submission" date="2017-01" db="EMBL/GenBank/DDBJ databases">
        <authorList>
            <person name="Varghese N."/>
            <person name="Submissions S."/>
        </authorList>
    </citation>
    <scope>NUCLEOTIDE SEQUENCE [LARGE SCALE GENOMIC DNA]</scope>
    <source>
        <strain evidence="4">DSM 21054</strain>
    </source>
</reference>
<dbReference type="RefSeq" id="WP_076376323.1">
    <property type="nucleotide sequence ID" value="NZ_AP017422.1"/>
</dbReference>
<evidence type="ECO:0000259" key="1">
    <source>
        <dbReference type="Pfam" id="PF00675"/>
    </source>
</evidence>
<dbReference type="Proteomes" id="UP000186917">
    <property type="component" value="Unassembled WGS sequence"/>
</dbReference>
<keyword evidence="4" id="KW-1185">Reference proteome</keyword>
<evidence type="ECO:0000313" key="3">
    <source>
        <dbReference type="EMBL" id="SIS75905.1"/>
    </source>
</evidence>
<dbReference type="AlphaFoldDB" id="A0A173MQF7"/>
<protein>
    <submittedName>
        <fullName evidence="3">Predicted Zn-dependent peptidase</fullName>
    </submittedName>
</protein>
<feature type="domain" description="Peptidase M16 C-terminal" evidence="2">
    <location>
        <begin position="184"/>
        <end position="359"/>
    </location>
</feature>
<dbReference type="InterPro" id="IPR007863">
    <property type="entry name" value="Peptidase_M16_C"/>
</dbReference>
<dbReference type="InterPro" id="IPR050361">
    <property type="entry name" value="MPP/UQCRC_Complex"/>
</dbReference>
<proteinExistence type="predicted"/>
<dbReference type="Pfam" id="PF05193">
    <property type="entry name" value="Peptidase_M16_C"/>
    <property type="match status" value="1"/>
</dbReference>
<organism evidence="3 4">
    <name type="scientific">Filimonas lacunae</name>
    <dbReference type="NCBI Taxonomy" id="477680"/>
    <lineage>
        <taxon>Bacteria</taxon>
        <taxon>Pseudomonadati</taxon>
        <taxon>Bacteroidota</taxon>
        <taxon>Chitinophagia</taxon>
        <taxon>Chitinophagales</taxon>
        <taxon>Chitinophagaceae</taxon>
        <taxon>Filimonas</taxon>
    </lineage>
</organism>
<dbReference type="KEGG" id="fln:FLA_5662"/>
<gene>
    <name evidence="3" type="ORF">SAMN05421788_1011046</name>
</gene>
<dbReference type="InterPro" id="IPR011249">
    <property type="entry name" value="Metalloenz_LuxS/M16"/>
</dbReference>